<reference evidence="2" key="1">
    <citation type="submission" date="2015-04" db="UniProtKB">
        <authorList>
            <consortium name="EnsemblPlants"/>
        </authorList>
    </citation>
    <scope>IDENTIFICATION</scope>
</reference>
<dbReference type="Gramene" id="OPUNC03G08910.1">
    <property type="protein sequence ID" value="OPUNC03G08910.1"/>
    <property type="gene ID" value="OPUNC03G08910"/>
</dbReference>
<organism evidence="2">
    <name type="scientific">Oryza punctata</name>
    <name type="common">Red rice</name>
    <dbReference type="NCBI Taxonomy" id="4537"/>
    <lineage>
        <taxon>Eukaryota</taxon>
        <taxon>Viridiplantae</taxon>
        <taxon>Streptophyta</taxon>
        <taxon>Embryophyta</taxon>
        <taxon>Tracheophyta</taxon>
        <taxon>Spermatophyta</taxon>
        <taxon>Magnoliopsida</taxon>
        <taxon>Liliopsida</taxon>
        <taxon>Poales</taxon>
        <taxon>Poaceae</taxon>
        <taxon>BOP clade</taxon>
        <taxon>Oryzoideae</taxon>
        <taxon>Oryzeae</taxon>
        <taxon>Oryzinae</taxon>
        <taxon>Oryza</taxon>
    </lineage>
</organism>
<accession>A0A0E0KAV1</accession>
<name>A0A0E0KAV1_ORYPU</name>
<dbReference type="Proteomes" id="UP000026962">
    <property type="component" value="Chromosome 3"/>
</dbReference>
<reference evidence="2" key="2">
    <citation type="submission" date="2018-05" db="EMBL/GenBank/DDBJ databases">
        <title>OpunRS2 (Oryza punctata Reference Sequence Version 2).</title>
        <authorList>
            <person name="Zhang J."/>
            <person name="Kudrna D."/>
            <person name="Lee S."/>
            <person name="Talag J."/>
            <person name="Welchert J."/>
            <person name="Wing R.A."/>
        </authorList>
    </citation>
    <scope>NUCLEOTIDE SEQUENCE [LARGE SCALE GENOMIC DNA]</scope>
</reference>
<sequence length="151" mass="16125">MATRVEEEAPAAAVEEEERAPAAALLRRIMAPSAWRAPPTAAAAASSSYLVASEAGGVEKISMLSSYERLPSVCGTAFSDDDGGARSSSPPACPPRAARLLWGALTRAVQKPGRCRCPGDEEAGVTTKERRWSSSSWRPDPDRRWPVQGWS</sequence>
<dbReference type="HOGENOM" id="CLU_121667_0_0_1"/>
<dbReference type="AlphaFoldDB" id="A0A0E0KAV1"/>
<keyword evidence="3" id="KW-1185">Reference proteome</keyword>
<evidence type="ECO:0000313" key="3">
    <source>
        <dbReference type="Proteomes" id="UP000026962"/>
    </source>
</evidence>
<proteinExistence type="predicted"/>
<evidence type="ECO:0000256" key="1">
    <source>
        <dbReference type="SAM" id="MobiDB-lite"/>
    </source>
</evidence>
<dbReference type="OMA" id="WHRGDEE"/>
<dbReference type="EnsemblPlants" id="OPUNC03G08910.1">
    <property type="protein sequence ID" value="OPUNC03G08910.1"/>
    <property type="gene ID" value="OPUNC03G08910"/>
</dbReference>
<evidence type="ECO:0000313" key="2">
    <source>
        <dbReference type="EnsemblPlants" id="OPUNC03G08910.1"/>
    </source>
</evidence>
<protein>
    <submittedName>
        <fullName evidence="2">Uncharacterized protein</fullName>
    </submittedName>
</protein>
<feature type="region of interest" description="Disordered" evidence="1">
    <location>
        <begin position="113"/>
        <end position="151"/>
    </location>
</feature>